<evidence type="ECO:0000313" key="2">
    <source>
        <dbReference type="Proteomes" id="UP000220133"/>
    </source>
</evidence>
<proteinExistence type="predicted"/>
<organism evidence="1 2">
    <name type="scientific">Chitinophaga caeni</name>
    <dbReference type="NCBI Taxonomy" id="2029983"/>
    <lineage>
        <taxon>Bacteria</taxon>
        <taxon>Pseudomonadati</taxon>
        <taxon>Bacteroidota</taxon>
        <taxon>Chitinophagia</taxon>
        <taxon>Chitinophagales</taxon>
        <taxon>Chitinophagaceae</taxon>
        <taxon>Chitinophaga</taxon>
    </lineage>
</organism>
<accession>A0A291QWI0</accession>
<dbReference type="Proteomes" id="UP000220133">
    <property type="component" value="Chromosome"/>
</dbReference>
<dbReference type="KEGG" id="cbae:COR50_14155"/>
<keyword evidence="2" id="KW-1185">Reference proteome</keyword>
<name>A0A291QWI0_9BACT</name>
<dbReference type="AlphaFoldDB" id="A0A291QWI0"/>
<dbReference type="EMBL" id="CP023777">
    <property type="protein sequence ID" value="ATL48214.1"/>
    <property type="molecule type" value="Genomic_DNA"/>
</dbReference>
<sequence length="134" mass="16122">MKRNKEDMFSINDLAELNVLRQCLYVFKFGKEEDVVDLINSPLYGRVFERVNRALEEELIKLSHSPNVIGEQLYIEHREHERQVVESYLERLNNWSDFDFNTKRKVVINLLIPYKYSKSTIDEMIKYADFFHSK</sequence>
<evidence type="ECO:0000313" key="1">
    <source>
        <dbReference type="EMBL" id="ATL48214.1"/>
    </source>
</evidence>
<reference evidence="1 2" key="1">
    <citation type="submission" date="2017-10" db="EMBL/GenBank/DDBJ databases">
        <title>Paenichitinophaga pekingensis gen. nov., sp. nov., isolated from activated sludge.</title>
        <authorList>
            <person name="Jin D."/>
            <person name="Kong X."/>
            <person name="Deng Y."/>
            <person name="Bai Z."/>
        </authorList>
    </citation>
    <scope>NUCLEOTIDE SEQUENCE [LARGE SCALE GENOMIC DNA]</scope>
    <source>
        <strain evidence="1 2">13</strain>
    </source>
</reference>
<dbReference type="RefSeq" id="WP_098194591.1">
    <property type="nucleotide sequence ID" value="NZ_CP023777.1"/>
</dbReference>
<protein>
    <submittedName>
        <fullName evidence="1">Uncharacterized protein</fullName>
    </submittedName>
</protein>
<gene>
    <name evidence="1" type="ORF">COR50_14155</name>
</gene>